<dbReference type="EMBL" id="QRBI01000131">
    <property type="protein sequence ID" value="RMC02835.1"/>
    <property type="molecule type" value="Genomic_DNA"/>
</dbReference>
<dbReference type="Proteomes" id="UP000269221">
    <property type="component" value="Unassembled WGS sequence"/>
</dbReference>
<comment type="caution">
    <text evidence="1">The sequence shown here is derived from an EMBL/GenBank/DDBJ whole genome shotgun (WGS) entry which is preliminary data.</text>
</comment>
<gene>
    <name evidence="1" type="ORF">DUI87_20026</name>
</gene>
<name>A0A3M0JQ30_HIRRU</name>
<evidence type="ECO:0000313" key="2">
    <source>
        <dbReference type="Proteomes" id="UP000269221"/>
    </source>
</evidence>
<protein>
    <submittedName>
        <fullName evidence="1">Uncharacterized protein</fullName>
    </submittedName>
</protein>
<accession>A0A3M0JQ30</accession>
<dbReference type="AlphaFoldDB" id="A0A3M0JQ30"/>
<reference evidence="1 2" key="1">
    <citation type="submission" date="2018-07" db="EMBL/GenBank/DDBJ databases">
        <title>A high quality draft genome assembly of the barn swallow (H. rustica rustica).</title>
        <authorList>
            <person name="Formenti G."/>
            <person name="Chiara M."/>
            <person name="Poveda L."/>
            <person name="Francoijs K.-J."/>
            <person name="Bonisoli-Alquati A."/>
            <person name="Canova L."/>
            <person name="Gianfranceschi L."/>
            <person name="Horner D.S."/>
            <person name="Saino N."/>
        </authorList>
    </citation>
    <scope>NUCLEOTIDE SEQUENCE [LARGE SCALE GENOMIC DNA]</scope>
    <source>
        <strain evidence="1">Chelidonia</strain>
        <tissue evidence="1">Blood</tissue>
    </source>
</reference>
<sequence length="83" mass="9156">MQNLSCLCISKLGINELIGLVRQEAFSQAGLNMVPIPKLKAKTVRCVEHLTVRILQVAESQDSFDSPATTAGQKIKHFRDNGF</sequence>
<keyword evidence="2" id="KW-1185">Reference proteome</keyword>
<organism evidence="1 2">
    <name type="scientific">Hirundo rustica rustica</name>
    <dbReference type="NCBI Taxonomy" id="333673"/>
    <lineage>
        <taxon>Eukaryota</taxon>
        <taxon>Metazoa</taxon>
        <taxon>Chordata</taxon>
        <taxon>Craniata</taxon>
        <taxon>Vertebrata</taxon>
        <taxon>Euteleostomi</taxon>
        <taxon>Archelosauria</taxon>
        <taxon>Archosauria</taxon>
        <taxon>Dinosauria</taxon>
        <taxon>Saurischia</taxon>
        <taxon>Theropoda</taxon>
        <taxon>Coelurosauria</taxon>
        <taxon>Aves</taxon>
        <taxon>Neognathae</taxon>
        <taxon>Neoaves</taxon>
        <taxon>Telluraves</taxon>
        <taxon>Australaves</taxon>
        <taxon>Passeriformes</taxon>
        <taxon>Sylvioidea</taxon>
        <taxon>Hirundinidae</taxon>
        <taxon>Hirundo</taxon>
    </lineage>
</organism>
<proteinExistence type="predicted"/>
<evidence type="ECO:0000313" key="1">
    <source>
        <dbReference type="EMBL" id="RMC02835.1"/>
    </source>
</evidence>